<dbReference type="EMBL" id="GBXM01080017">
    <property type="protein sequence ID" value="JAH28560.1"/>
    <property type="molecule type" value="Transcribed_RNA"/>
</dbReference>
<reference evidence="1" key="2">
    <citation type="journal article" date="2015" name="Fish Shellfish Immunol.">
        <title>Early steps in the European eel (Anguilla anguilla)-Vibrio vulnificus interaction in the gills: Role of the RtxA13 toxin.</title>
        <authorList>
            <person name="Callol A."/>
            <person name="Pajuelo D."/>
            <person name="Ebbesson L."/>
            <person name="Teles M."/>
            <person name="MacKenzie S."/>
            <person name="Amaro C."/>
        </authorList>
    </citation>
    <scope>NUCLEOTIDE SEQUENCE</scope>
</reference>
<accession>A0A0E9RJC2</accession>
<evidence type="ECO:0000313" key="1">
    <source>
        <dbReference type="EMBL" id="JAH28560.1"/>
    </source>
</evidence>
<proteinExistence type="predicted"/>
<name>A0A0E9RJC2_ANGAN</name>
<reference evidence="1" key="1">
    <citation type="submission" date="2014-11" db="EMBL/GenBank/DDBJ databases">
        <authorList>
            <person name="Amaro Gonzalez C."/>
        </authorList>
    </citation>
    <scope>NUCLEOTIDE SEQUENCE</scope>
</reference>
<sequence>MRHIRVWHSGGPGVWRWVWHALFWQVRFPLGEIHRFRQLFLKSRQNCRANLYRRV</sequence>
<protein>
    <submittedName>
        <fullName evidence="1">Uncharacterized protein</fullName>
    </submittedName>
</protein>
<dbReference type="AlphaFoldDB" id="A0A0E9RJC2"/>
<organism evidence="1">
    <name type="scientific">Anguilla anguilla</name>
    <name type="common">European freshwater eel</name>
    <name type="synonym">Muraena anguilla</name>
    <dbReference type="NCBI Taxonomy" id="7936"/>
    <lineage>
        <taxon>Eukaryota</taxon>
        <taxon>Metazoa</taxon>
        <taxon>Chordata</taxon>
        <taxon>Craniata</taxon>
        <taxon>Vertebrata</taxon>
        <taxon>Euteleostomi</taxon>
        <taxon>Actinopterygii</taxon>
        <taxon>Neopterygii</taxon>
        <taxon>Teleostei</taxon>
        <taxon>Anguilliformes</taxon>
        <taxon>Anguillidae</taxon>
        <taxon>Anguilla</taxon>
    </lineage>
</organism>